<dbReference type="InterPro" id="IPR016032">
    <property type="entry name" value="Sig_transdc_resp-reg_C-effctor"/>
</dbReference>
<dbReference type="AlphaFoldDB" id="A0A6F8XN33"/>
<accession>A0A6F8XN33</accession>
<sequence length="201" mass="21824">MSLLLIDDHRVFTDSLALSLDLEPDLCCVATAQTARDGLAKAAAFHFDAAVVDLHLPDGDGIDVIADLRRLRPAARVIVLTAHPRPDLADRAVAAGAVAFLSKDTGLQRILTAIRTADATRPTVDRRIHRPQVMLTPREYDVLRQLAQGRDATRCATELGLSVYTTRDHIKALMGKLGARTQLEAVISADRLGLISIGSRY</sequence>
<dbReference type="Proteomes" id="UP000502508">
    <property type="component" value="Chromosome"/>
</dbReference>
<dbReference type="InterPro" id="IPR036388">
    <property type="entry name" value="WH-like_DNA-bd_sf"/>
</dbReference>
<dbReference type="PROSITE" id="PS50043">
    <property type="entry name" value="HTH_LUXR_2"/>
    <property type="match status" value="1"/>
</dbReference>
<name>A0A6F8XN33_9ACTN</name>
<dbReference type="InterPro" id="IPR058245">
    <property type="entry name" value="NreC/VraR/RcsB-like_REC"/>
</dbReference>
<dbReference type="PRINTS" id="PR00038">
    <property type="entry name" value="HTHLUXR"/>
</dbReference>
<protein>
    <submittedName>
        <fullName evidence="6">DNA-binding response regulator</fullName>
    </submittedName>
</protein>
<feature type="domain" description="Response regulatory" evidence="5">
    <location>
        <begin position="2"/>
        <end position="118"/>
    </location>
</feature>
<dbReference type="GO" id="GO:0003677">
    <property type="term" value="F:DNA binding"/>
    <property type="evidence" value="ECO:0007669"/>
    <property type="project" value="UniProtKB-KW"/>
</dbReference>
<dbReference type="SUPFAM" id="SSF46894">
    <property type="entry name" value="C-terminal effector domain of the bipartite response regulators"/>
    <property type="match status" value="1"/>
</dbReference>
<dbReference type="InterPro" id="IPR000792">
    <property type="entry name" value="Tscrpt_reg_LuxR_C"/>
</dbReference>
<dbReference type="CDD" id="cd17535">
    <property type="entry name" value="REC_NarL-like"/>
    <property type="match status" value="1"/>
</dbReference>
<feature type="domain" description="HTH luxR-type" evidence="4">
    <location>
        <begin position="128"/>
        <end position="193"/>
    </location>
</feature>
<feature type="modified residue" description="4-aspartylphosphate" evidence="3">
    <location>
        <position position="53"/>
    </location>
</feature>
<evidence type="ECO:0000256" key="2">
    <source>
        <dbReference type="ARBA" id="ARBA00023125"/>
    </source>
</evidence>
<dbReference type="SMART" id="SM00421">
    <property type="entry name" value="HTH_LUXR"/>
    <property type="match status" value="1"/>
</dbReference>
<dbReference type="EMBL" id="AP022870">
    <property type="protein sequence ID" value="BCB75235.1"/>
    <property type="molecule type" value="Genomic_DNA"/>
</dbReference>
<evidence type="ECO:0000313" key="7">
    <source>
        <dbReference type="Proteomes" id="UP000502508"/>
    </source>
</evidence>
<dbReference type="InterPro" id="IPR011006">
    <property type="entry name" value="CheY-like_superfamily"/>
</dbReference>
<dbReference type="Pfam" id="PF00196">
    <property type="entry name" value="GerE"/>
    <property type="match status" value="1"/>
</dbReference>
<evidence type="ECO:0000313" key="6">
    <source>
        <dbReference type="EMBL" id="BCB75235.1"/>
    </source>
</evidence>
<evidence type="ECO:0000259" key="5">
    <source>
        <dbReference type="PROSITE" id="PS50110"/>
    </source>
</evidence>
<dbReference type="GO" id="GO:0006355">
    <property type="term" value="P:regulation of DNA-templated transcription"/>
    <property type="evidence" value="ECO:0007669"/>
    <property type="project" value="InterPro"/>
</dbReference>
<reference evidence="6 7" key="2">
    <citation type="submission" date="2020-03" db="EMBL/GenBank/DDBJ databases">
        <authorList>
            <person name="Ichikawa N."/>
            <person name="Kimura A."/>
            <person name="Kitahashi Y."/>
            <person name="Uohara A."/>
        </authorList>
    </citation>
    <scope>NUCLEOTIDE SEQUENCE [LARGE SCALE GENOMIC DNA]</scope>
    <source>
        <strain evidence="6 7">NBRC 107702</strain>
    </source>
</reference>
<dbReference type="KEGG" id="pfla:Pflav_016450"/>
<dbReference type="Gene3D" id="3.40.50.2300">
    <property type="match status" value="1"/>
</dbReference>
<reference evidence="6 7" key="1">
    <citation type="submission" date="2020-03" db="EMBL/GenBank/DDBJ databases">
        <title>Whole genome shotgun sequence of Phytohabitans flavus NBRC 107702.</title>
        <authorList>
            <person name="Komaki H."/>
            <person name="Tamura T."/>
        </authorList>
    </citation>
    <scope>NUCLEOTIDE SEQUENCE [LARGE SCALE GENOMIC DNA]</scope>
    <source>
        <strain evidence="6 7">NBRC 107702</strain>
    </source>
</reference>
<keyword evidence="2 6" id="KW-0238">DNA-binding</keyword>
<keyword evidence="1 3" id="KW-0597">Phosphoprotein</keyword>
<dbReference type="PANTHER" id="PTHR43214">
    <property type="entry name" value="TWO-COMPONENT RESPONSE REGULATOR"/>
    <property type="match status" value="1"/>
</dbReference>
<dbReference type="Pfam" id="PF00072">
    <property type="entry name" value="Response_reg"/>
    <property type="match status" value="1"/>
</dbReference>
<proteinExistence type="predicted"/>
<evidence type="ECO:0000256" key="3">
    <source>
        <dbReference type="PROSITE-ProRule" id="PRU00169"/>
    </source>
</evidence>
<dbReference type="SUPFAM" id="SSF52172">
    <property type="entry name" value="CheY-like"/>
    <property type="match status" value="1"/>
</dbReference>
<dbReference type="SMART" id="SM00448">
    <property type="entry name" value="REC"/>
    <property type="match status" value="1"/>
</dbReference>
<dbReference type="GO" id="GO:0000160">
    <property type="term" value="P:phosphorelay signal transduction system"/>
    <property type="evidence" value="ECO:0007669"/>
    <property type="project" value="InterPro"/>
</dbReference>
<dbReference type="Gene3D" id="1.10.10.10">
    <property type="entry name" value="Winged helix-like DNA-binding domain superfamily/Winged helix DNA-binding domain"/>
    <property type="match status" value="1"/>
</dbReference>
<gene>
    <name evidence="6" type="ORF">Pflav_016450</name>
</gene>
<dbReference type="CDD" id="cd06170">
    <property type="entry name" value="LuxR_C_like"/>
    <property type="match status" value="1"/>
</dbReference>
<dbReference type="PROSITE" id="PS50110">
    <property type="entry name" value="RESPONSE_REGULATORY"/>
    <property type="match status" value="1"/>
</dbReference>
<dbReference type="InterPro" id="IPR001789">
    <property type="entry name" value="Sig_transdc_resp-reg_receiver"/>
</dbReference>
<evidence type="ECO:0000256" key="1">
    <source>
        <dbReference type="ARBA" id="ARBA00022553"/>
    </source>
</evidence>
<organism evidence="6 7">
    <name type="scientific">Phytohabitans flavus</name>
    <dbReference type="NCBI Taxonomy" id="1076124"/>
    <lineage>
        <taxon>Bacteria</taxon>
        <taxon>Bacillati</taxon>
        <taxon>Actinomycetota</taxon>
        <taxon>Actinomycetes</taxon>
        <taxon>Micromonosporales</taxon>
        <taxon>Micromonosporaceae</taxon>
    </lineage>
</organism>
<dbReference type="InterPro" id="IPR039420">
    <property type="entry name" value="WalR-like"/>
</dbReference>
<dbReference type="RefSeq" id="WP_173034906.1">
    <property type="nucleotide sequence ID" value="NZ_AP022870.1"/>
</dbReference>
<evidence type="ECO:0000259" key="4">
    <source>
        <dbReference type="PROSITE" id="PS50043"/>
    </source>
</evidence>
<keyword evidence="7" id="KW-1185">Reference proteome</keyword>